<evidence type="ECO:0000313" key="2">
    <source>
        <dbReference type="Proteomes" id="UP000828390"/>
    </source>
</evidence>
<evidence type="ECO:0000313" key="1">
    <source>
        <dbReference type="EMBL" id="KAH3790900.1"/>
    </source>
</evidence>
<organism evidence="1 2">
    <name type="scientific">Dreissena polymorpha</name>
    <name type="common">Zebra mussel</name>
    <name type="synonym">Mytilus polymorpha</name>
    <dbReference type="NCBI Taxonomy" id="45954"/>
    <lineage>
        <taxon>Eukaryota</taxon>
        <taxon>Metazoa</taxon>
        <taxon>Spiralia</taxon>
        <taxon>Lophotrochozoa</taxon>
        <taxon>Mollusca</taxon>
        <taxon>Bivalvia</taxon>
        <taxon>Autobranchia</taxon>
        <taxon>Heteroconchia</taxon>
        <taxon>Euheterodonta</taxon>
        <taxon>Imparidentia</taxon>
        <taxon>Neoheterodontei</taxon>
        <taxon>Myida</taxon>
        <taxon>Dreissenoidea</taxon>
        <taxon>Dreissenidae</taxon>
        <taxon>Dreissena</taxon>
    </lineage>
</organism>
<reference evidence="1" key="1">
    <citation type="journal article" date="2019" name="bioRxiv">
        <title>The Genome of the Zebra Mussel, Dreissena polymorpha: A Resource for Invasive Species Research.</title>
        <authorList>
            <person name="McCartney M.A."/>
            <person name="Auch B."/>
            <person name="Kono T."/>
            <person name="Mallez S."/>
            <person name="Zhang Y."/>
            <person name="Obille A."/>
            <person name="Becker A."/>
            <person name="Abrahante J.E."/>
            <person name="Garbe J."/>
            <person name="Badalamenti J.P."/>
            <person name="Herman A."/>
            <person name="Mangelson H."/>
            <person name="Liachko I."/>
            <person name="Sullivan S."/>
            <person name="Sone E.D."/>
            <person name="Koren S."/>
            <person name="Silverstein K.A.T."/>
            <person name="Beckman K.B."/>
            <person name="Gohl D.M."/>
        </authorList>
    </citation>
    <scope>NUCLEOTIDE SEQUENCE</scope>
    <source>
        <strain evidence="1">Duluth1</strain>
        <tissue evidence="1">Whole animal</tissue>
    </source>
</reference>
<protein>
    <submittedName>
        <fullName evidence="1">Uncharacterized protein</fullName>
    </submittedName>
</protein>
<gene>
    <name evidence="1" type="ORF">DPMN_169108</name>
</gene>
<proteinExistence type="predicted"/>
<name>A0A9D4F204_DREPO</name>
<dbReference type="AlphaFoldDB" id="A0A9D4F204"/>
<sequence length="146" mass="16727">MLTDSGQRPILKSHLSNQAKNVTAIVNTAPPPLARDIYKTNLLTKFHNDWAKNVTSRVHVIQLTGTIFKVNSHINETNVLTKFHENWVKNVTSRVFTYFIGTKLLTKFHRDQTKNVASKVFTNKCKRTDGQTMDKDRSHKLTCMSN</sequence>
<dbReference type="EMBL" id="JAIWYP010000008">
    <property type="protein sequence ID" value="KAH3790900.1"/>
    <property type="molecule type" value="Genomic_DNA"/>
</dbReference>
<reference evidence="1" key="2">
    <citation type="submission" date="2020-11" db="EMBL/GenBank/DDBJ databases">
        <authorList>
            <person name="McCartney M.A."/>
            <person name="Auch B."/>
            <person name="Kono T."/>
            <person name="Mallez S."/>
            <person name="Becker A."/>
            <person name="Gohl D.M."/>
            <person name="Silverstein K.A.T."/>
            <person name="Koren S."/>
            <person name="Bechman K.B."/>
            <person name="Herman A."/>
            <person name="Abrahante J.E."/>
            <person name="Garbe J."/>
        </authorList>
    </citation>
    <scope>NUCLEOTIDE SEQUENCE</scope>
    <source>
        <strain evidence="1">Duluth1</strain>
        <tissue evidence="1">Whole animal</tissue>
    </source>
</reference>
<dbReference type="Proteomes" id="UP000828390">
    <property type="component" value="Unassembled WGS sequence"/>
</dbReference>
<keyword evidence="2" id="KW-1185">Reference proteome</keyword>
<comment type="caution">
    <text evidence="1">The sequence shown here is derived from an EMBL/GenBank/DDBJ whole genome shotgun (WGS) entry which is preliminary data.</text>
</comment>
<accession>A0A9D4F204</accession>